<sequence length="190" mass="21087">MAIAKHALHSMIDKLDEQYRAARESLFHRGEDTAQNIATLEQIYRAEAADIRKGYDMNNDIYGQQVLDPRMLVGITSIGNGGSNFGAAAQNQLTGVMGTGLANQTMGMKPAEEKEGILFFRGGEMPDRWLGAHYSRIARVAVGKQWKISFTSEFSSDTIMLWLSMDQYSGNDADKVAATYLETINQRRLG</sequence>
<proteinExistence type="predicted"/>
<evidence type="ECO:0000313" key="1">
    <source>
        <dbReference type="EMBL" id="CAB4241129.1"/>
    </source>
</evidence>
<reference evidence="1" key="1">
    <citation type="submission" date="2020-05" db="EMBL/GenBank/DDBJ databases">
        <authorList>
            <person name="Chiriac C."/>
            <person name="Salcher M."/>
            <person name="Ghai R."/>
            <person name="Kavagutti S V."/>
        </authorList>
    </citation>
    <scope>NUCLEOTIDE SEQUENCE</scope>
</reference>
<evidence type="ECO:0000313" key="2">
    <source>
        <dbReference type="EMBL" id="CAB5219116.1"/>
    </source>
</evidence>
<gene>
    <name evidence="2" type="ORF">UFOVP228_27</name>
    <name evidence="1" type="ORF">UFOVP47_75</name>
</gene>
<accession>A0A6J5TAF0</accession>
<name>A0A6J5TAF0_9CAUD</name>
<dbReference type="EMBL" id="LR797820">
    <property type="protein sequence ID" value="CAB4241129.1"/>
    <property type="molecule type" value="Genomic_DNA"/>
</dbReference>
<protein>
    <submittedName>
        <fullName evidence="1">Uncharacterized protein</fullName>
    </submittedName>
</protein>
<dbReference type="EMBL" id="LR798273">
    <property type="protein sequence ID" value="CAB5219116.1"/>
    <property type="molecule type" value="Genomic_DNA"/>
</dbReference>
<organism evidence="1">
    <name type="scientific">uncultured Caudovirales phage</name>
    <dbReference type="NCBI Taxonomy" id="2100421"/>
    <lineage>
        <taxon>Viruses</taxon>
        <taxon>Duplodnaviria</taxon>
        <taxon>Heunggongvirae</taxon>
        <taxon>Uroviricota</taxon>
        <taxon>Caudoviricetes</taxon>
        <taxon>Peduoviridae</taxon>
        <taxon>Maltschvirus</taxon>
        <taxon>Maltschvirus maltsch</taxon>
    </lineage>
</organism>